<dbReference type="GO" id="GO:0009061">
    <property type="term" value="P:anaerobic respiration"/>
    <property type="evidence" value="ECO:0007669"/>
    <property type="project" value="TreeGrafter"/>
</dbReference>
<evidence type="ECO:0000259" key="21">
    <source>
        <dbReference type="Pfam" id="PF02910"/>
    </source>
</evidence>
<dbReference type="PROSITE" id="PS00504">
    <property type="entry name" value="FRD_SDH_FAD_BINDING"/>
    <property type="match status" value="1"/>
</dbReference>
<dbReference type="PRINTS" id="PR00411">
    <property type="entry name" value="PNDRDTASEI"/>
</dbReference>
<dbReference type="Pfam" id="PF02910">
    <property type="entry name" value="Succ_DH_flav_C"/>
    <property type="match status" value="1"/>
</dbReference>
<protein>
    <recommendedName>
        <fullName evidence="5 13">Succinate dehydrogenase flavoprotein subunit</fullName>
        <ecNumber evidence="4 18">1.3.5.1</ecNumber>
    </recommendedName>
</protein>
<evidence type="ECO:0000313" key="23">
    <source>
        <dbReference type="EMBL" id="KPL89551.1"/>
    </source>
</evidence>
<dbReference type="FunCoup" id="A0A0M8K7H5">
    <property type="interactions" value="395"/>
</dbReference>
<evidence type="ECO:0000256" key="12">
    <source>
        <dbReference type="ARBA" id="ARBA00049220"/>
    </source>
</evidence>
<evidence type="ECO:0000313" key="25">
    <source>
        <dbReference type="Proteomes" id="UP000050502"/>
    </source>
</evidence>
<dbReference type="Pfam" id="PF00890">
    <property type="entry name" value="FAD_binding_2"/>
    <property type="match status" value="1"/>
</dbReference>
<dbReference type="PIRSF" id="PIRSF000171">
    <property type="entry name" value="SDHA_APRA_LASPO"/>
    <property type="match status" value="1"/>
</dbReference>
<dbReference type="PANTHER" id="PTHR11632">
    <property type="entry name" value="SUCCINATE DEHYDROGENASE 2 FLAVOPROTEIN SUBUNIT"/>
    <property type="match status" value="1"/>
</dbReference>
<dbReference type="GO" id="GO:0008177">
    <property type="term" value="F:succinate dehydrogenase (quinone) activity"/>
    <property type="evidence" value="ECO:0007669"/>
    <property type="project" value="UniProtKB-EC"/>
</dbReference>
<comment type="caution">
    <text evidence="22">The sequence shown here is derived from an EMBL/GenBank/DDBJ whole genome shotgun (WGS) entry which is preliminary data.</text>
</comment>
<keyword evidence="19" id="KW-0175">Coiled coil</keyword>
<evidence type="ECO:0000256" key="4">
    <source>
        <dbReference type="ARBA" id="ARBA00012792"/>
    </source>
</evidence>
<dbReference type="NCBIfam" id="TIGR01812">
    <property type="entry name" value="sdhA_frdA_Gneg"/>
    <property type="match status" value="1"/>
</dbReference>
<dbReference type="EMBL" id="LGKN01000003">
    <property type="protein sequence ID" value="KPL89551.1"/>
    <property type="molecule type" value="Genomic_DNA"/>
</dbReference>
<comment type="similarity">
    <text evidence="3 18">Belongs to the FAD-dependent oxidoreductase 2 family. FRD/SDH subfamily.</text>
</comment>
<dbReference type="InterPro" id="IPR037099">
    <property type="entry name" value="Fum_R/Succ_DH_flav-like_C_sf"/>
</dbReference>
<dbReference type="AlphaFoldDB" id="A0A0M8K7H5"/>
<evidence type="ECO:0000256" key="6">
    <source>
        <dbReference type="ARBA" id="ARBA00022448"/>
    </source>
</evidence>
<dbReference type="InterPro" id="IPR015939">
    <property type="entry name" value="Fum_Rdtase/Succ_DH_flav-like_C"/>
</dbReference>
<feature type="binding site" evidence="16">
    <location>
        <begin position="34"/>
        <end position="49"/>
    </location>
    <ligand>
        <name>FAD</name>
        <dbReference type="ChEBI" id="CHEBI:57692"/>
    </ligand>
</feature>
<comment type="cofactor">
    <cofactor evidence="16">
        <name>FAD</name>
        <dbReference type="ChEBI" id="CHEBI:57692"/>
    </cofactor>
    <text evidence="16">Flavinylated by SdhE, about 5% flavinylation occurs in the absence of SdhE.</text>
</comment>
<dbReference type="EC" id="1.3.5.1" evidence="4 18"/>
<dbReference type="NCBIfam" id="TIGR01816">
    <property type="entry name" value="sdhA_forward"/>
    <property type="match status" value="1"/>
</dbReference>
<feature type="domain" description="Fumarate reductase/succinate dehydrogenase flavoprotein-like C-terminal" evidence="21">
    <location>
        <begin position="450"/>
        <end position="576"/>
    </location>
</feature>
<feature type="binding site" evidence="15">
    <location>
        <position position="238"/>
    </location>
    <ligand>
        <name>substrate</name>
    </ligand>
</feature>
<dbReference type="SUPFAM" id="SSF51905">
    <property type="entry name" value="FAD/NAD(P)-binding domain"/>
    <property type="match status" value="1"/>
</dbReference>
<keyword evidence="8 16" id="KW-0274">FAD</keyword>
<dbReference type="InterPro" id="IPR003952">
    <property type="entry name" value="FRD_SDH_FAD_BS"/>
</dbReference>
<comment type="pathway">
    <text evidence="2 18">Carbohydrate metabolism; tricarboxylic acid cycle; fumarate from succinate (bacterial route): step 1/1.</text>
</comment>
<name>A0A0M8K7H5_9CHLR</name>
<dbReference type="InterPro" id="IPR014006">
    <property type="entry name" value="Succ_Dhase_FrdA_Gneg"/>
</dbReference>
<accession>A0A0M8K7H5</accession>
<feature type="binding site" evidence="15">
    <location>
        <position position="348"/>
    </location>
    <ligand>
        <name>substrate</name>
    </ligand>
</feature>
<dbReference type="FunFam" id="3.50.50.60:FF:000016">
    <property type="entry name" value="Succinate dehydrogenase flavoprotein subunit"/>
    <property type="match status" value="1"/>
</dbReference>
<evidence type="ECO:0000256" key="9">
    <source>
        <dbReference type="ARBA" id="ARBA00022982"/>
    </source>
</evidence>
<keyword evidence="6 18" id="KW-0813">Transport</keyword>
<evidence type="ECO:0000256" key="7">
    <source>
        <dbReference type="ARBA" id="ARBA00022630"/>
    </source>
</evidence>
<evidence type="ECO:0000313" key="22">
    <source>
        <dbReference type="EMBL" id="GAP63383.1"/>
    </source>
</evidence>
<dbReference type="PRINTS" id="PR00368">
    <property type="entry name" value="FADPNR"/>
</dbReference>
<feature type="coiled-coil region" evidence="19">
    <location>
        <begin position="463"/>
        <end position="490"/>
    </location>
</feature>
<dbReference type="Proteomes" id="UP000050502">
    <property type="component" value="Unassembled WGS sequence"/>
</dbReference>
<dbReference type="InterPro" id="IPR030664">
    <property type="entry name" value="SdhA/FrdA/AprA"/>
</dbReference>
<dbReference type="OrthoDB" id="9806724at2"/>
<feature type="binding site" evidence="16">
    <location>
        <begin position="395"/>
        <end position="396"/>
    </location>
    <ligand>
        <name>FAD</name>
        <dbReference type="ChEBI" id="CHEBI:57692"/>
    </ligand>
</feature>
<feature type="binding site" evidence="16">
    <location>
        <position position="217"/>
    </location>
    <ligand>
        <name>FAD</name>
        <dbReference type="ChEBI" id="CHEBI:57692"/>
    </ligand>
</feature>
<dbReference type="EMBL" id="BBZA01000138">
    <property type="protein sequence ID" value="GAP63383.1"/>
    <property type="molecule type" value="Genomic_DNA"/>
</dbReference>
<evidence type="ECO:0000256" key="13">
    <source>
        <dbReference type="NCBIfam" id="TIGR01816"/>
    </source>
</evidence>
<dbReference type="PATRIC" id="fig|872965.6.peg.726"/>
<feature type="binding site" evidence="15">
    <location>
        <position position="250"/>
    </location>
    <ligand>
        <name>substrate</name>
    </ligand>
</feature>
<keyword evidence="18" id="KW-0816">Tricarboxylic acid cycle</keyword>
<dbReference type="GO" id="GO:0033765">
    <property type="term" value="F:steroid dehydrogenase activity, acting on the CH-CH group of donors"/>
    <property type="evidence" value="ECO:0007669"/>
    <property type="project" value="UniProtKB-ARBA"/>
</dbReference>
<keyword evidence="7 16" id="KW-0285">Flavoprotein</keyword>
<sequence length="576" mass="64302">MSTFQYDVLVIGAGGAGLMAALYASKSANTAVLSKLYPTRSHTGAAQGGISAALGNHEEDHWEWHAYDTVKGSDYLGDQDAIEIMCREAIDVVIELEHMGLPFDRTPEGKIAQRPFGGHTRNYGEAPVRRACHAADRTGHMILQTLYQQCIKHNVNFFDEFQVLDLIIEDGVCKGAIAYEIDTGEIHTFHAKAVILATGGWGKCWSVTSNAFTLTGDGAAIVLRHGVPLEDMEFFQFHPTGIWKMGILITEGVRGEGGILRNNLGERFMERYSPTLKDLAPRDVVSRAIYMEIREGRGIDGKDYVYLDATHLGRERIEKKLPDIADFCRTYLGIDPAEQPMPVQPTAHYAMGGIPTDVDGRVIVDANNTPLYGLYAAGEVACVSVHGANRLGTNSLLDLVVFGRRAGIHAAAFANEIEFQPIPDNADEPTRELVERVRTHDGDENVATIRAEMQKLMMNNVGVFRTEELLTEAVEKLKELKERARNISIQDKGKRFNQDLLEAIELYNLLDLAEVTALSALNRTESRGAHSREDYPERDDENWLKHTLIYREEDGSYRFDYKPVTITKFEPKPRVY</sequence>
<evidence type="ECO:0000256" key="5">
    <source>
        <dbReference type="ARBA" id="ARBA00019965"/>
    </source>
</evidence>
<evidence type="ECO:0000256" key="8">
    <source>
        <dbReference type="ARBA" id="ARBA00022827"/>
    </source>
</evidence>
<evidence type="ECO:0000259" key="20">
    <source>
        <dbReference type="Pfam" id="PF00890"/>
    </source>
</evidence>
<dbReference type="FunFam" id="4.10.80.40:FF:000003">
    <property type="entry name" value="Fumarate reductase flavoprotein subunit"/>
    <property type="match status" value="1"/>
</dbReference>
<reference evidence="24" key="3">
    <citation type="submission" date="2015-08" db="EMBL/GenBank/DDBJ databases">
        <title>Draft Genome Sequence of a Heterotrophic Facultative Anaerobic Bacterium Ardenticatena maritima Strain 110S.</title>
        <authorList>
            <person name="Kawaichi S."/>
            <person name="Yoshida T."/>
            <person name="Sako Y."/>
            <person name="Nakamura R."/>
        </authorList>
    </citation>
    <scope>NUCLEOTIDE SEQUENCE [LARGE SCALE GENOMIC DNA]</scope>
    <source>
        <strain evidence="24">110S</strain>
    </source>
</reference>
<evidence type="ECO:0000256" key="2">
    <source>
        <dbReference type="ARBA" id="ARBA00004894"/>
    </source>
</evidence>
<dbReference type="Gene3D" id="3.90.700.10">
    <property type="entry name" value="Succinate dehydrogenase/fumarate reductase flavoprotein, catalytic domain"/>
    <property type="match status" value="1"/>
</dbReference>
<evidence type="ECO:0000256" key="15">
    <source>
        <dbReference type="PIRSR" id="PIRSR611281-2"/>
    </source>
</evidence>
<dbReference type="Gene3D" id="4.10.80.40">
    <property type="entry name" value="succinate dehydrogenase protein domain"/>
    <property type="match status" value="1"/>
</dbReference>
<keyword evidence="10 18" id="KW-0560">Oxidoreductase</keyword>
<dbReference type="UniPathway" id="UPA00223">
    <property type="reaction ID" value="UER01005"/>
</dbReference>
<feature type="active site" description="Proton acceptor" evidence="14">
    <location>
        <position position="282"/>
    </location>
</feature>
<dbReference type="InParanoid" id="A0A0M8K7H5"/>
<comment type="subcellular location">
    <subcellularLocation>
        <location evidence="1">Membrane</location>
        <topology evidence="1">Peripheral membrane protein</topology>
    </subcellularLocation>
</comment>
<dbReference type="InterPro" id="IPR003953">
    <property type="entry name" value="FAD-dep_OxRdtase_2_FAD-bd"/>
</dbReference>
<evidence type="ECO:0000256" key="19">
    <source>
        <dbReference type="SAM" id="Coils"/>
    </source>
</evidence>
<evidence type="ECO:0000256" key="17">
    <source>
        <dbReference type="PIRSR" id="PIRSR611281-4"/>
    </source>
</evidence>
<feature type="domain" description="FAD-dependent oxidoreductase 2 FAD-binding" evidence="20">
    <location>
        <begin position="7"/>
        <end position="396"/>
    </location>
</feature>
<dbReference type="PANTHER" id="PTHR11632:SF51">
    <property type="entry name" value="SUCCINATE DEHYDROGENASE [UBIQUINONE] FLAVOPROTEIN SUBUNIT, MITOCHONDRIAL"/>
    <property type="match status" value="1"/>
</dbReference>
<feature type="binding site" evidence="16">
    <location>
        <begin position="12"/>
        <end position="17"/>
    </location>
    <ligand>
        <name>FAD</name>
        <dbReference type="ChEBI" id="CHEBI:57692"/>
    </ligand>
</feature>
<proteinExistence type="inferred from homology"/>
<feature type="binding site" evidence="16">
    <location>
        <position position="379"/>
    </location>
    <ligand>
        <name>FAD</name>
        <dbReference type="ChEBI" id="CHEBI:57692"/>
    </ligand>
</feature>
<dbReference type="SUPFAM" id="SSF46977">
    <property type="entry name" value="Succinate dehydrogenase/fumarate reductase flavoprotein C-terminal domain"/>
    <property type="match status" value="1"/>
</dbReference>
<evidence type="ECO:0000256" key="14">
    <source>
        <dbReference type="PIRSR" id="PIRSR000171-1"/>
    </source>
</evidence>
<evidence type="ECO:0000256" key="3">
    <source>
        <dbReference type="ARBA" id="ARBA00008040"/>
    </source>
</evidence>
<reference evidence="22 24" key="1">
    <citation type="journal article" date="2015" name="Genome Announc.">
        <title>Draft Genome Sequence of a Heterotrophic Facultative Anaerobic Thermophilic Bacterium, Ardenticatena maritima Strain 110ST.</title>
        <authorList>
            <person name="Kawaichi S."/>
            <person name="Yoshida T."/>
            <person name="Sako Y."/>
            <person name="Nakamura R."/>
        </authorList>
    </citation>
    <scope>NUCLEOTIDE SEQUENCE [LARGE SCALE GENOMIC DNA]</scope>
    <source>
        <strain evidence="22 24">110S</strain>
    </source>
</reference>
<evidence type="ECO:0000256" key="1">
    <source>
        <dbReference type="ARBA" id="ARBA00004170"/>
    </source>
</evidence>
<dbReference type="Gene3D" id="3.50.50.60">
    <property type="entry name" value="FAD/NAD(P)-binding domain"/>
    <property type="match status" value="1"/>
</dbReference>
<evidence type="ECO:0000256" key="10">
    <source>
        <dbReference type="ARBA" id="ARBA00023002"/>
    </source>
</evidence>
<evidence type="ECO:0000313" key="24">
    <source>
        <dbReference type="Proteomes" id="UP000037784"/>
    </source>
</evidence>
<dbReference type="Gene3D" id="1.20.58.100">
    <property type="entry name" value="Fumarate reductase/succinate dehydrogenase flavoprotein-like, C-terminal domain"/>
    <property type="match status" value="1"/>
</dbReference>
<evidence type="ECO:0000256" key="16">
    <source>
        <dbReference type="PIRSR" id="PIRSR611281-3"/>
    </source>
</evidence>
<comment type="catalytic activity">
    <reaction evidence="12 18">
        <text>a quinone + succinate = fumarate + a quinol</text>
        <dbReference type="Rhea" id="RHEA:40523"/>
        <dbReference type="ChEBI" id="CHEBI:24646"/>
        <dbReference type="ChEBI" id="CHEBI:29806"/>
        <dbReference type="ChEBI" id="CHEBI:30031"/>
        <dbReference type="ChEBI" id="CHEBI:132124"/>
        <dbReference type="EC" id="1.3.5.1"/>
    </reaction>
</comment>
<dbReference type="InterPro" id="IPR027477">
    <property type="entry name" value="Succ_DH/fumarate_Rdtase_cat_sf"/>
</dbReference>
<reference evidence="23 25" key="2">
    <citation type="submission" date="2015-07" db="EMBL/GenBank/DDBJ databases">
        <title>Whole genome sequence of Ardenticatena maritima DSM 23922.</title>
        <authorList>
            <person name="Hemp J."/>
            <person name="Ward L.M."/>
            <person name="Pace L.A."/>
            <person name="Fischer W.W."/>
        </authorList>
    </citation>
    <scope>NUCLEOTIDE SEQUENCE [LARGE SCALE GENOMIC DNA]</scope>
    <source>
        <strain evidence="23 25">110S</strain>
    </source>
</reference>
<dbReference type="FunFam" id="1.20.58.100:FF:000001">
    <property type="entry name" value="Succinate dehydrogenase flavoprotein subunit (SdhA)"/>
    <property type="match status" value="1"/>
</dbReference>
<dbReference type="FunFam" id="3.90.700.10:FF:000001">
    <property type="entry name" value="Mitochondrial succinate dehydrogenase flavoprotein subunit"/>
    <property type="match status" value="1"/>
</dbReference>
<feature type="modified residue" description="Tele-8alpha-FAD histidine" evidence="17">
    <location>
        <position position="42"/>
    </location>
</feature>
<gene>
    <name evidence="22" type="primary">sdhA</name>
    <name evidence="22" type="ORF">ARMA_1806</name>
    <name evidence="23" type="ORF">SE16_03800</name>
</gene>
<dbReference type="InterPro" id="IPR011281">
    <property type="entry name" value="Succ_DH_flav_su_fwd"/>
</dbReference>
<evidence type="ECO:0000256" key="11">
    <source>
        <dbReference type="ARBA" id="ARBA00023136"/>
    </source>
</evidence>
<dbReference type="InterPro" id="IPR036188">
    <property type="entry name" value="FAD/NAD-bd_sf"/>
</dbReference>
<dbReference type="GO" id="GO:0006099">
    <property type="term" value="P:tricarboxylic acid cycle"/>
    <property type="evidence" value="ECO:0007669"/>
    <property type="project" value="UniProtKB-UniRule"/>
</dbReference>
<dbReference type="Proteomes" id="UP000037784">
    <property type="component" value="Unassembled WGS sequence"/>
</dbReference>
<dbReference type="GO" id="GO:0009055">
    <property type="term" value="F:electron transfer activity"/>
    <property type="evidence" value="ECO:0007669"/>
    <property type="project" value="TreeGrafter"/>
</dbReference>
<dbReference type="GO" id="GO:0050660">
    <property type="term" value="F:flavin adenine dinucleotide binding"/>
    <property type="evidence" value="ECO:0007669"/>
    <property type="project" value="UniProtKB-UniRule"/>
</dbReference>
<dbReference type="RefSeq" id="WP_054493221.1">
    <property type="nucleotide sequence ID" value="NZ_BBZA01000138.1"/>
</dbReference>
<dbReference type="GO" id="GO:0022900">
    <property type="term" value="P:electron transport chain"/>
    <property type="evidence" value="ECO:0007669"/>
    <property type="project" value="UniProtKB-UniRule"/>
</dbReference>
<organism evidence="22 24">
    <name type="scientific">Ardenticatena maritima</name>
    <dbReference type="NCBI Taxonomy" id="872965"/>
    <lineage>
        <taxon>Bacteria</taxon>
        <taxon>Bacillati</taxon>
        <taxon>Chloroflexota</taxon>
        <taxon>Ardenticatenia</taxon>
        <taxon>Ardenticatenales</taxon>
        <taxon>Ardenticatenaceae</taxon>
        <taxon>Ardenticatena</taxon>
    </lineage>
</organism>
<evidence type="ECO:0000256" key="18">
    <source>
        <dbReference type="RuleBase" id="RU362051"/>
    </source>
</evidence>
<dbReference type="STRING" id="872965.SE16_03800"/>
<keyword evidence="9 18" id="KW-0249">Electron transport</keyword>
<keyword evidence="24" id="KW-1185">Reference proteome</keyword>
<dbReference type="SUPFAM" id="SSF56425">
    <property type="entry name" value="Succinate dehydrogenase/fumarate reductase flavoprotein, catalytic domain"/>
    <property type="match status" value="1"/>
</dbReference>
<dbReference type="GO" id="GO:0005886">
    <property type="term" value="C:plasma membrane"/>
    <property type="evidence" value="ECO:0007669"/>
    <property type="project" value="TreeGrafter"/>
</dbReference>
<feature type="binding site" evidence="15">
    <location>
        <position position="390"/>
    </location>
    <ligand>
        <name>substrate</name>
    </ligand>
</feature>
<keyword evidence="11 18" id="KW-0472">Membrane</keyword>